<dbReference type="AlphaFoldDB" id="A0A1J8QE71"/>
<dbReference type="GO" id="GO:0016020">
    <property type="term" value="C:membrane"/>
    <property type="evidence" value="ECO:0007669"/>
    <property type="project" value="UniProtKB-SubCell"/>
</dbReference>
<dbReference type="STRING" id="180088.A0A1J8QE71"/>
<comment type="caution">
    <text evidence="7">The sequence shown here is derived from an EMBL/GenBank/DDBJ whole genome shotgun (WGS) entry which is preliminary data.</text>
</comment>
<evidence type="ECO:0000256" key="4">
    <source>
        <dbReference type="ARBA" id="ARBA00023136"/>
    </source>
</evidence>
<dbReference type="GO" id="GO:0070916">
    <property type="term" value="C:inositol phosphoceramide synthase complex"/>
    <property type="evidence" value="ECO:0007669"/>
    <property type="project" value="TreeGrafter"/>
</dbReference>
<sequence>MDLSQRSQFQHLLSADYRPAVRVVLLPTFEFLDFPIHYTFPLILAAFFWLFRPPTLRVSTQAFGYQNCTGVFTHIILPCAAPSYEIVYELTPTAYGTPGSAGGLGKIDELFSGEGCQRTLASSPLVFGIFPSLHAAWVTLEALFLSTSWLGCAKWAWGCAAVLYWSTMYLSHHYLIDVVGGACLVSARFYFFVPEELRNRDAIGAADKYERYDLEGKRVALAWAWKSLRAIPH</sequence>
<dbReference type="PANTHER" id="PTHR31310:SF11">
    <property type="entry name" value="INOSITOL PHOSPHORYLCERAMIDE SYNTHASE CATALYTIC SUBUNIT AUR1"/>
    <property type="match status" value="1"/>
</dbReference>
<dbReference type="Pfam" id="PF14378">
    <property type="entry name" value="PAP2_3"/>
    <property type="match status" value="1"/>
</dbReference>
<evidence type="ECO:0000256" key="2">
    <source>
        <dbReference type="ARBA" id="ARBA00022692"/>
    </source>
</evidence>
<dbReference type="InterPro" id="IPR036938">
    <property type="entry name" value="PAP2/HPO_sf"/>
</dbReference>
<dbReference type="Gene3D" id="1.20.144.10">
    <property type="entry name" value="Phosphatidic acid phosphatase type 2/haloperoxidase"/>
    <property type="match status" value="1"/>
</dbReference>
<keyword evidence="3 5" id="KW-1133">Transmembrane helix</keyword>
<protein>
    <recommendedName>
        <fullName evidence="6">Inositolphosphotransferase Aur1/Ipt1 domain-containing protein</fullName>
    </recommendedName>
</protein>
<dbReference type="EMBL" id="LVVM01001574">
    <property type="protein sequence ID" value="OJA18251.1"/>
    <property type="molecule type" value="Genomic_DNA"/>
</dbReference>
<evidence type="ECO:0000259" key="6">
    <source>
        <dbReference type="Pfam" id="PF14378"/>
    </source>
</evidence>
<name>A0A1J8QE71_9AGAM</name>
<comment type="subcellular location">
    <subcellularLocation>
        <location evidence="1">Membrane</location>
        <topology evidence="1">Multi-pass membrane protein</topology>
    </subcellularLocation>
</comment>
<keyword evidence="8" id="KW-1185">Reference proteome</keyword>
<dbReference type="Proteomes" id="UP000183567">
    <property type="component" value="Unassembled WGS sequence"/>
</dbReference>
<dbReference type="OrthoDB" id="5784at2759"/>
<evidence type="ECO:0000256" key="5">
    <source>
        <dbReference type="SAM" id="Phobius"/>
    </source>
</evidence>
<feature type="domain" description="Inositolphosphotransferase Aur1/Ipt1" evidence="6">
    <location>
        <begin position="36"/>
        <end position="190"/>
    </location>
</feature>
<evidence type="ECO:0000313" key="7">
    <source>
        <dbReference type="EMBL" id="OJA18251.1"/>
    </source>
</evidence>
<feature type="transmembrane region" description="Helical" evidence="5">
    <location>
        <begin position="142"/>
        <end position="165"/>
    </location>
</feature>
<dbReference type="InterPro" id="IPR052185">
    <property type="entry name" value="IPC_Synthase-Related"/>
</dbReference>
<dbReference type="GO" id="GO:0006676">
    <property type="term" value="P:mannosyl diphosphorylinositol ceramide metabolic process"/>
    <property type="evidence" value="ECO:0007669"/>
    <property type="project" value="TreeGrafter"/>
</dbReference>
<feature type="transmembrane region" description="Helical" evidence="5">
    <location>
        <begin position="34"/>
        <end position="51"/>
    </location>
</feature>
<dbReference type="SUPFAM" id="SSF48317">
    <property type="entry name" value="Acid phosphatase/Vanadium-dependent haloperoxidase"/>
    <property type="match status" value="1"/>
</dbReference>
<evidence type="ECO:0000256" key="3">
    <source>
        <dbReference type="ARBA" id="ARBA00022989"/>
    </source>
</evidence>
<accession>A0A1J8QE71</accession>
<dbReference type="InterPro" id="IPR026841">
    <property type="entry name" value="Aur1/Ipt1"/>
</dbReference>
<gene>
    <name evidence="7" type="ORF">AZE42_11070</name>
</gene>
<evidence type="ECO:0000256" key="1">
    <source>
        <dbReference type="ARBA" id="ARBA00004141"/>
    </source>
</evidence>
<feature type="transmembrane region" description="Helical" evidence="5">
    <location>
        <begin position="171"/>
        <end position="191"/>
    </location>
</feature>
<dbReference type="GO" id="GO:0030148">
    <property type="term" value="P:sphingolipid biosynthetic process"/>
    <property type="evidence" value="ECO:0007669"/>
    <property type="project" value="TreeGrafter"/>
</dbReference>
<keyword evidence="4 5" id="KW-0472">Membrane</keyword>
<keyword evidence="2 5" id="KW-0812">Transmembrane</keyword>
<evidence type="ECO:0000313" key="8">
    <source>
        <dbReference type="Proteomes" id="UP000183567"/>
    </source>
</evidence>
<dbReference type="CDD" id="cd03386">
    <property type="entry name" value="PAP2_Aur1_like"/>
    <property type="match status" value="1"/>
</dbReference>
<proteinExistence type="predicted"/>
<dbReference type="PANTHER" id="PTHR31310">
    <property type="match status" value="1"/>
</dbReference>
<reference evidence="7 8" key="1">
    <citation type="submission" date="2016-03" db="EMBL/GenBank/DDBJ databases">
        <title>Comparative genomics of the ectomycorrhizal sister species Rhizopogon vinicolor and Rhizopogon vesiculosus (Basidiomycota: Boletales) reveals a divergence of the mating type B locus.</title>
        <authorList>
            <person name="Mujic A.B."/>
            <person name="Kuo A."/>
            <person name="Tritt A."/>
            <person name="Lipzen A."/>
            <person name="Chen C."/>
            <person name="Johnson J."/>
            <person name="Sharma A."/>
            <person name="Barry K."/>
            <person name="Grigoriev I.V."/>
            <person name="Spatafora J.W."/>
        </authorList>
    </citation>
    <scope>NUCLEOTIDE SEQUENCE [LARGE SCALE GENOMIC DNA]</scope>
    <source>
        <strain evidence="7 8">AM-OR11-056</strain>
    </source>
</reference>
<organism evidence="7 8">
    <name type="scientific">Rhizopogon vesiculosus</name>
    <dbReference type="NCBI Taxonomy" id="180088"/>
    <lineage>
        <taxon>Eukaryota</taxon>
        <taxon>Fungi</taxon>
        <taxon>Dikarya</taxon>
        <taxon>Basidiomycota</taxon>
        <taxon>Agaricomycotina</taxon>
        <taxon>Agaricomycetes</taxon>
        <taxon>Agaricomycetidae</taxon>
        <taxon>Boletales</taxon>
        <taxon>Suillineae</taxon>
        <taxon>Rhizopogonaceae</taxon>
        <taxon>Rhizopogon</taxon>
    </lineage>
</organism>